<evidence type="ECO:0000256" key="1">
    <source>
        <dbReference type="SAM" id="MobiDB-lite"/>
    </source>
</evidence>
<feature type="signal peptide" evidence="2">
    <location>
        <begin position="1"/>
        <end position="20"/>
    </location>
</feature>
<organism evidence="3">
    <name type="scientific">Anopheles marajoara</name>
    <dbReference type="NCBI Taxonomy" id="58244"/>
    <lineage>
        <taxon>Eukaryota</taxon>
        <taxon>Metazoa</taxon>
        <taxon>Ecdysozoa</taxon>
        <taxon>Arthropoda</taxon>
        <taxon>Hexapoda</taxon>
        <taxon>Insecta</taxon>
        <taxon>Pterygota</taxon>
        <taxon>Neoptera</taxon>
        <taxon>Endopterygota</taxon>
        <taxon>Diptera</taxon>
        <taxon>Nematocera</taxon>
        <taxon>Culicoidea</taxon>
        <taxon>Culicidae</taxon>
        <taxon>Anophelinae</taxon>
        <taxon>Anopheles</taxon>
    </lineage>
</organism>
<feature type="chain" id="PRO_5014850351" evidence="2">
    <location>
        <begin position="21"/>
        <end position="92"/>
    </location>
</feature>
<evidence type="ECO:0000313" key="3">
    <source>
        <dbReference type="EMBL" id="MBW62023.1"/>
    </source>
</evidence>
<keyword evidence="2" id="KW-0732">Signal</keyword>
<feature type="region of interest" description="Disordered" evidence="1">
    <location>
        <begin position="72"/>
        <end position="92"/>
    </location>
</feature>
<protein>
    <submittedName>
        <fullName evidence="3">Putative secreted protein</fullName>
    </submittedName>
</protein>
<evidence type="ECO:0000256" key="2">
    <source>
        <dbReference type="SAM" id="SignalP"/>
    </source>
</evidence>
<reference evidence="3" key="1">
    <citation type="submission" date="2018-01" db="EMBL/GenBank/DDBJ databases">
        <title>An insight into the sialome of Amazonian anophelines.</title>
        <authorList>
            <person name="Ribeiro J.M."/>
            <person name="Scarpassa V."/>
            <person name="Calvo E."/>
        </authorList>
    </citation>
    <scope>NUCLEOTIDE SEQUENCE</scope>
    <source>
        <tissue evidence="3">Salivary glands</tissue>
    </source>
</reference>
<accession>A0A2M4C9M2</accession>
<dbReference type="AlphaFoldDB" id="A0A2M4C9M2"/>
<dbReference type="EMBL" id="GGFJ01012882">
    <property type="protein sequence ID" value="MBW62023.1"/>
    <property type="molecule type" value="Transcribed_RNA"/>
</dbReference>
<name>A0A2M4C9M2_9DIPT</name>
<sequence>MLIVVVLLMLMVMILVRSPAHRCRDLKRRLVCGGGHGQEWSFNNGSRRTRQLFGRYRDRRRIVEELHRVRDDQEADGIHGEGTQQGGSEAAR</sequence>
<proteinExistence type="predicted"/>